<organism evidence="2 3">
    <name type="scientific">Populus alba x Populus x berolinensis</name>
    <dbReference type="NCBI Taxonomy" id="444605"/>
    <lineage>
        <taxon>Eukaryota</taxon>
        <taxon>Viridiplantae</taxon>
        <taxon>Streptophyta</taxon>
        <taxon>Embryophyta</taxon>
        <taxon>Tracheophyta</taxon>
        <taxon>Spermatophyta</taxon>
        <taxon>Magnoliopsida</taxon>
        <taxon>eudicotyledons</taxon>
        <taxon>Gunneridae</taxon>
        <taxon>Pentapetalae</taxon>
        <taxon>rosids</taxon>
        <taxon>fabids</taxon>
        <taxon>Malpighiales</taxon>
        <taxon>Salicaceae</taxon>
        <taxon>Saliceae</taxon>
        <taxon>Populus</taxon>
    </lineage>
</organism>
<dbReference type="EMBL" id="JAQIZT010000017">
    <property type="protein sequence ID" value="KAJ6960490.1"/>
    <property type="molecule type" value="Genomic_DNA"/>
</dbReference>
<keyword evidence="3" id="KW-1185">Reference proteome</keyword>
<evidence type="ECO:0000256" key="1">
    <source>
        <dbReference type="SAM" id="Phobius"/>
    </source>
</evidence>
<name>A0AAD6PTG7_9ROSI</name>
<protein>
    <submittedName>
        <fullName evidence="2">Uncharacterized protein</fullName>
    </submittedName>
</protein>
<gene>
    <name evidence="2" type="ORF">NC653_038502</name>
</gene>
<dbReference type="AlphaFoldDB" id="A0AAD6PTG7"/>
<evidence type="ECO:0000313" key="2">
    <source>
        <dbReference type="EMBL" id="KAJ6960490.1"/>
    </source>
</evidence>
<keyword evidence="1" id="KW-1133">Transmembrane helix</keyword>
<dbReference type="Proteomes" id="UP001164929">
    <property type="component" value="Chromosome 17"/>
</dbReference>
<proteinExistence type="predicted"/>
<evidence type="ECO:0000313" key="3">
    <source>
        <dbReference type="Proteomes" id="UP001164929"/>
    </source>
</evidence>
<comment type="caution">
    <text evidence="2">The sequence shown here is derived from an EMBL/GenBank/DDBJ whole genome shotgun (WGS) entry which is preliminary data.</text>
</comment>
<keyword evidence="1" id="KW-0472">Membrane</keyword>
<keyword evidence="1" id="KW-0812">Transmembrane</keyword>
<sequence>MFLKLKQTSSSSFRFFSFLCALFIMVHILVIAA</sequence>
<accession>A0AAD6PTG7</accession>
<reference evidence="2" key="1">
    <citation type="journal article" date="2023" name="Mol. Ecol. Resour.">
        <title>Chromosome-level genome assembly of a triploid poplar Populus alba 'Berolinensis'.</title>
        <authorList>
            <person name="Chen S."/>
            <person name="Yu Y."/>
            <person name="Wang X."/>
            <person name="Wang S."/>
            <person name="Zhang T."/>
            <person name="Zhou Y."/>
            <person name="He R."/>
            <person name="Meng N."/>
            <person name="Wang Y."/>
            <person name="Liu W."/>
            <person name="Liu Z."/>
            <person name="Liu J."/>
            <person name="Guo Q."/>
            <person name="Huang H."/>
            <person name="Sederoff R.R."/>
            <person name="Wang G."/>
            <person name="Qu G."/>
            <person name="Chen S."/>
        </authorList>
    </citation>
    <scope>NUCLEOTIDE SEQUENCE</scope>
    <source>
        <strain evidence="2">SC-2020</strain>
    </source>
</reference>
<feature type="transmembrane region" description="Helical" evidence="1">
    <location>
        <begin position="12"/>
        <end position="32"/>
    </location>
</feature>